<dbReference type="AlphaFoldDB" id="A0A5B7DAB5"/>
<name>A0A5B7DAB5_PORTR</name>
<dbReference type="Proteomes" id="UP000324222">
    <property type="component" value="Unassembled WGS sequence"/>
</dbReference>
<sequence>MLSQEIHVAYHGSGAVDKFRDITDLPEEINCHFATICETFPPLYSTLLPSYLLNPSSPPTIQFGNIKATSTSHYLISFLEFIHVTLNKQNTSLAAAFVDFKKAFDLVDNTVVINKAISLGLPPHLIVWLVNFFTGRQQAVHYQGSMSSFQQLTCGVPQDTKMDPLCFLLLINDIHQHPSSLEVREQLHCGCANRQ</sequence>
<keyword evidence="1" id="KW-0808">Transferase</keyword>
<proteinExistence type="predicted"/>
<keyword evidence="2" id="KW-1185">Reference proteome</keyword>
<dbReference type="OrthoDB" id="6381911at2759"/>
<reference evidence="1 2" key="1">
    <citation type="submission" date="2019-05" db="EMBL/GenBank/DDBJ databases">
        <title>Another draft genome of Portunus trituberculatus and its Hox gene families provides insights of decapod evolution.</title>
        <authorList>
            <person name="Jeong J.-H."/>
            <person name="Song I."/>
            <person name="Kim S."/>
            <person name="Choi T."/>
            <person name="Kim D."/>
            <person name="Ryu S."/>
            <person name="Kim W."/>
        </authorList>
    </citation>
    <scope>NUCLEOTIDE SEQUENCE [LARGE SCALE GENOMIC DNA]</scope>
    <source>
        <tissue evidence="1">Muscle</tissue>
    </source>
</reference>
<comment type="caution">
    <text evidence="1">The sequence shown here is derived from an EMBL/GenBank/DDBJ whole genome shotgun (WGS) entry which is preliminary data.</text>
</comment>
<organism evidence="1 2">
    <name type="scientific">Portunus trituberculatus</name>
    <name type="common">Swimming crab</name>
    <name type="synonym">Neptunus trituberculatus</name>
    <dbReference type="NCBI Taxonomy" id="210409"/>
    <lineage>
        <taxon>Eukaryota</taxon>
        <taxon>Metazoa</taxon>
        <taxon>Ecdysozoa</taxon>
        <taxon>Arthropoda</taxon>
        <taxon>Crustacea</taxon>
        <taxon>Multicrustacea</taxon>
        <taxon>Malacostraca</taxon>
        <taxon>Eumalacostraca</taxon>
        <taxon>Eucarida</taxon>
        <taxon>Decapoda</taxon>
        <taxon>Pleocyemata</taxon>
        <taxon>Brachyura</taxon>
        <taxon>Eubrachyura</taxon>
        <taxon>Portunoidea</taxon>
        <taxon>Portunidae</taxon>
        <taxon>Portuninae</taxon>
        <taxon>Portunus</taxon>
    </lineage>
</organism>
<evidence type="ECO:0000313" key="1">
    <source>
        <dbReference type="EMBL" id="MPC18260.1"/>
    </source>
</evidence>
<gene>
    <name evidence="1" type="ORF">E2C01_011139</name>
</gene>
<dbReference type="EMBL" id="VSRR010000663">
    <property type="protein sequence ID" value="MPC18260.1"/>
    <property type="molecule type" value="Genomic_DNA"/>
</dbReference>
<dbReference type="PANTHER" id="PTHR33332">
    <property type="entry name" value="REVERSE TRANSCRIPTASE DOMAIN-CONTAINING PROTEIN"/>
    <property type="match status" value="1"/>
</dbReference>
<keyword evidence="1" id="KW-0695">RNA-directed DNA polymerase</keyword>
<accession>A0A5B7DAB5</accession>
<evidence type="ECO:0000313" key="2">
    <source>
        <dbReference type="Proteomes" id="UP000324222"/>
    </source>
</evidence>
<dbReference type="GO" id="GO:0003964">
    <property type="term" value="F:RNA-directed DNA polymerase activity"/>
    <property type="evidence" value="ECO:0007669"/>
    <property type="project" value="UniProtKB-KW"/>
</dbReference>
<protein>
    <submittedName>
        <fullName evidence="1">RNA-directed DNA polymerase from mobile element jockey</fullName>
    </submittedName>
</protein>
<keyword evidence="1" id="KW-0548">Nucleotidyltransferase</keyword>